<reference evidence="2" key="1">
    <citation type="submission" date="2020-09" db="EMBL/GenBank/DDBJ databases">
        <title>De no assembly of potato wild relative species, Solanum commersonii.</title>
        <authorList>
            <person name="Cho K."/>
        </authorList>
    </citation>
    <scope>NUCLEOTIDE SEQUENCE</scope>
    <source>
        <strain evidence="2">LZ3.2</strain>
        <tissue evidence="2">Leaf</tissue>
    </source>
</reference>
<evidence type="ECO:0000313" key="3">
    <source>
        <dbReference type="Proteomes" id="UP000824120"/>
    </source>
</evidence>
<evidence type="ECO:0000259" key="1">
    <source>
        <dbReference type="Pfam" id="PF24925"/>
    </source>
</evidence>
<comment type="caution">
    <text evidence="2">The sequence shown here is derived from an EMBL/GenBank/DDBJ whole genome shotgun (WGS) entry which is preliminary data.</text>
</comment>
<dbReference type="InterPro" id="IPR056648">
    <property type="entry name" value="DUF7746"/>
</dbReference>
<dbReference type="EMBL" id="JACXVP010000432">
    <property type="protein sequence ID" value="KAG5567891.1"/>
    <property type="molecule type" value="Genomic_DNA"/>
</dbReference>
<feature type="domain" description="DUF7746" evidence="1">
    <location>
        <begin position="36"/>
        <end position="93"/>
    </location>
</feature>
<evidence type="ECO:0000313" key="2">
    <source>
        <dbReference type="EMBL" id="KAG5567891.1"/>
    </source>
</evidence>
<protein>
    <recommendedName>
        <fullName evidence="1">DUF7746 domain-containing protein</fullName>
    </recommendedName>
</protein>
<dbReference type="Pfam" id="PF24925">
    <property type="entry name" value="DUF7746"/>
    <property type="match status" value="1"/>
</dbReference>
<proteinExistence type="predicted"/>
<name>A0A9J5VXH5_SOLCO</name>
<sequence>MPNSSHQLYISHELSKALIPTIQDHRPGGSPPDHGLTEWNLDGLTDRQLTIMVHRMLMYATICKVSISTDHPQDDYCRIYGQPRGWWDNYMPST</sequence>
<dbReference type="Proteomes" id="UP000824120">
    <property type="component" value="Unassembled WGS sequence"/>
</dbReference>
<gene>
    <name evidence="2" type="ORF">H5410_065096</name>
</gene>
<keyword evidence="3" id="KW-1185">Reference proteome</keyword>
<dbReference type="OrthoDB" id="1735266at2759"/>
<dbReference type="AlphaFoldDB" id="A0A9J5VXH5"/>
<organism evidence="2 3">
    <name type="scientific">Solanum commersonii</name>
    <name type="common">Commerson's wild potato</name>
    <name type="synonym">Commerson's nightshade</name>
    <dbReference type="NCBI Taxonomy" id="4109"/>
    <lineage>
        <taxon>Eukaryota</taxon>
        <taxon>Viridiplantae</taxon>
        <taxon>Streptophyta</taxon>
        <taxon>Embryophyta</taxon>
        <taxon>Tracheophyta</taxon>
        <taxon>Spermatophyta</taxon>
        <taxon>Magnoliopsida</taxon>
        <taxon>eudicotyledons</taxon>
        <taxon>Gunneridae</taxon>
        <taxon>Pentapetalae</taxon>
        <taxon>asterids</taxon>
        <taxon>lamiids</taxon>
        <taxon>Solanales</taxon>
        <taxon>Solanaceae</taxon>
        <taxon>Solanoideae</taxon>
        <taxon>Solaneae</taxon>
        <taxon>Solanum</taxon>
    </lineage>
</organism>
<accession>A0A9J5VXH5</accession>